<dbReference type="PANTHER" id="PTHR11247:SF1">
    <property type="entry name" value="DOLICHYLDIPHOSPHATASE 1"/>
    <property type="match status" value="1"/>
</dbReference>
<dbReference type="Proteomes" id="UP000503462">
    <property type="component" value="Chromosome 5"/>
</dbReference>
<dbReference type="EMBL" id="CP051143">
    <property type="protein sequence ID" value="QIX02003.1"/>
    <property type="molecule type" value="Genomic_DNA"/>
</dbReference>
<protein>
    <recommendedName>
        <fullName evidence="6">Dolichyldiphosphatase</fullName>
        <ecNumber evidence="6">3.6.1.43</ecNumber>
    </recommendedName>
</protein>
<keyword evidence="2 6" id="KW-0812">Transmembrane</keyword>
<evidence type="ECO:0000256" key="6">
    <source>
        <dbReference type="RuleBase" id="RU367078"/>
    </source>
</evidence>
<dbReference type="Gene3D" id="1.20.144.10">
    <property type="entry name" value="Phosphatidic acid phosphatase type 2/haloperoxidase"/>
    <property type="match status" value="1"/>
</dbReference>
<dbReference type="GO" id="GO:0005789">
    <property type="term" value="C:endoplasmic reticulum membrane"/>
    <property type="evidence" value="ECO:0007669"/>
    <property type="project" value="UniProtKB-SubCell"/>
</dbReference>
<comment type="function">
    <text evidence="6">Required for efficient N-glycosylation. Necessary for maintaining optimal levels of dolichol-linked oligosaccharides. Hydrolyzes dolichyl pyrophosphate at a very high rate and dolichyl monophosphate at a much lower rate. Does not act on phosphatidate.</text>
</comment>
<reference evidence="8 9" key="1">
    <citation type="journal article" date="2016" name="Sci. Rep.">
        <title>Peltaster fructicola genome reveals evolution from an invasive phytopathogen to an ectophytic parasite.</title>
        <authorList>
            <person name="Xu C."/>
            <person name="Chen H."/>
            <person name="Gleason M.L."/>
            <person name="Xu J.R."/>
            <person name="Liu H."/>
            <person name="Zhang R."/>
            <person name="Sun G."/>
        </authorList>
    </citation>
    <scope>NUCLEOTIDE SEQUENCE [LARGE SCALE GENOMIC DNA]</scope>
    <source>
        <strain evidence="8 9">LNHT1506</strain>
    </source>
</reference>
<dbReference type="SUPFAM" id="SSF48317">
    <property type="entry name" value="Acid phosphatase/Vanadium-dependent haloperoxidase"/>
    <property type="match status" value="1"/>
</dbReference>
<proteinExistence type="inferred from homology"/>
<evidence type="ECO:0000256" key="4">
    <source>
        <dbReference type="ARBA" id="ARBA00022989"/>
    </source>
</evidence>
<feature type="domain" description="Phosphatidic acid phosphatase type 2/haloperoxidase" evidence="7">
    <location>
        <begin position="16"/>
        <end position="138"/>
    </location>
</feature>
<feature type="transmembrane region" description="Helical" evidence="6">
    <location>
        <begin position="54"/>
        <end position="72"/>
    </location>
</feature>
<dbReference type="OrthoDB" id="302705at2759"/>
<evidence type="ECO:0000313" key="8">
    <source>
        <dbReference type="EMBL" id="QIX02003.1"/>
    </source>
</evidence>
<keyword evidence="6" id="KW-0256">Endoplasmic reticulum</keyword>
<evidence type="ECO:0000313" key="9">
    <source>
        <dbReference type="Proteomes" id="UP000503462"/>
    </source>
</evidence>
<dbReference type="InterPro" id="IPR000326">
    <property type="entry name" value="PAP2/HPO"/>
</dbReference>
<dbReference type="GO" id="GO:0008610">
    <property type="term" value="P:lipid biosynthetic process"/>
    <property type="evidence" value="ECO:0007669"/>
    <property type="project" value="TreeGrafter"/>
</dbReference>
<dbReference type="SMART" id="SM00014">
    <property type="entry name" value="acidPPc"/>
    <property type="match status" value="1"/>
</dbReference>
<keyword evidence="3 6" id="KW-0378">Hydrolase</keyword>
<comment type="similarity">
    <text evidence="6">Belongs to the dolichyldiphosphatase family.</text>
</comment>
<dbReference type="UniPathway" id="UPA00378"/>
<sequence length="181" mass="20173">MITYVAFIYSTREIEIALMFAGQMACEGLNWILKRYIQEERPTKIVGKGYGMPSSHAQFVGYFSMYLVLFLLLRHDPYKANTSTTHSPVPLWQRAGLASIIVAGAVAVAQSRIILNYHTPRQVYIGFSIGLACAVAYFIALSVARHVGLLDFLLDTSLARSLEQWIDTVDASNVLREPAVL</sequence>
<dbReference type="GO" id="GO:0006487">
    <property type="term" value="P:protein N-linked glycosylation"/>
    <property type="evidence" value="ECO:0007669"/>
    <property type="project" value="UniProtKB-UniRule"/>
</dbReference>
<dbReference type="Pfam" id="PF01569">
    <property type="entry name" value="PAP2"/>
    <property type="match status" value="1"/>
</dbReference>
<dbReference type="GO" id="GO:0047874">
    <property type="term" value="F:dolichyldiphosphatase activity"/>
    <property type="evidence" value="ECO:0007669"/>
    <property type="project" value="UniProtKB-UniRule"/>
</dbReference>
<dbReference type="InterPro" id="IPR039667">
    <property type="entry name" value="Dolichyldiphosphatase_PAP2"/>
</dbReference>
<keyword evidence="9" id="KW-1185">Reference proteome</keyword>
<evidence type="ECO:0000256" key="2">
    <source>
        <dbReference type="ARBA" id="ARBA00022692"/>
    </source>
</evidence>
<dbReference type="InterPro" id="IPR036938">
    <property type="entry name" value="PAP2/HPO_sf"/>
</dbReference>
<comment type="pathway">
    <text evidence="6">Protein modification; protein glycosylation.</text>
</comment>
<dbReference type="CDD" id="cd03382">
    <property type="entry name" value="PAP2_dolichyldiphosphatase"/>
    <property type="match status" value="1"/>
</dbReference>
<accession>A0A6H0Y4S9</accession>
<keyword evidence="4 6" id="KW-1133">Transmembrane helix</keyword>
<dbReference type="EC" id="3.6.1.43" evidence="6"/>
<comment type="catalytic activity">
    <reaction evidence="6">
        <text>a di-trans,poly-cis-dolichyl diphosphate + H2O = a di-trans,poly-cis-dolichyl phosphate + phosphate + H(+)</text>
        <dbReference type="Rhea" id="RHEA:14385"/>
        <dbReference type="Rhea" id="RHEA-COMP:19498"/>
        <dbReference type="Rhea" id="RHEA-COMP:19506"/>
        <dbReference type="ChEBI" id="CHEBI:15377"/>
        <dbReference type="ChEBI" id="CHEBI:15378"/>
        <dbReference type="ChEBI" id="CHEBI:43474"/>
        <dbReference type="ChEBI" id="CHEBI:57497"/>
        <dbReference type="ChEBI" id="CHEBI:57683"/>
        <dbReference type="EC" id="3.6.1.43"/>
    </reaction>
</comment>
<evidence type="ECO:0000259" key="7">
    <source>
        <dbReference type="SMART" id="SM00014"/>
    </source>
</evidence>
<feature type="transmembrane region" description="Helical" evidence="6">
    <location>
        <begin position="123"/>
        <end position="144"/>
    </location>
</feature>
<organism evidence="8 9">
    <name type="scientific">Peltaster fructicola</name>
    <dbReference type="NCBI Taxonomy" id="286661"/>
    <lineage>
        <taxon>Eukaryota</taxon>
        <taxon>Fungi</taxon>
        <taxon>Dikarya</taxon>
        <taxon>Ascomycota</taxon>
        <taxon>Pezizomycotina</taxon>
        <taxon>Dothideomycetes</taxon>
        <taxon>Dothideomycetes incertae sedis</taxon>
        <taxon>Peltaster</taxon>
    </lineage>
</organism>
<dbReference type="AlphaFoldDB" id="A0A6H0Y4S9"/>
<name>A0A6H0Y4S9_9PEZI</name>
<feature type="transmembrane region" description="Helical" evidence="6">
    <location>
        <begin position="92"/>
        <end position="111"/>
    </location>
</feature>
<evidence type="ECO:0000256" key="1">
    <source>
        <dbReference type="ARBA" id="ARBA00004141"/>
    </source>
</evidence>
<evidence type="ECO:0000256" key="5">
    <source>
        <dbReference type="ARBA" id="ARBA00023136"/>
    </source>
</evidence>
<comment type="subcellular location">
    <subcellularLocation>
        <location evidence="6">Endoplasmic reticulum membrane</location>
        <topology evidence="6">Multi-pass membrane protein</topology>
    </subcellularLocation>
    <subcellularLocation>
        <location evidence="1">Membrane</location>
        <topology evidence="1">Multi-pass membrane protein</topology>
    </subcellularLocation>
</comment>
<evidence type="ECO:0000256" key="3">
    <source>
        <dbReference type="ARBA" id="ARBA00022801"/>
    </source>
</evidence>
<keyword evidence="5 6" id="KW-0472">Membrane</keyword>
<dbReference type="PANTHER" id="PTHR11247">
    <property type="entry name" value="PALMITOYL-PROTEIN THIOESTERASE/DOLICHYLDIPHOSPHATASE 1"/>
    <property type="match status" value="1"/>
</dbReference>
<gene>
    <name evidence="8" type="ORF">AMS68_007520</name>
</gene>